<evidence type="ECO:0000313" key="1">
    <source>
        <dbReference type="EMBL" id="ORY70054.1"/>
    </source>
</evidence>
<dbReference type="Proteomes" id="UP000193689">
    <property type="component" value="Unassembled WGS sequence"/>
</dbReference>
<dbReference type="InParanoid" id="A0A1Y2EFH0"/>
<reference evidence="1 2" key="1">
    <citation type="submission" date="2016-07" db="EMBL/GenBank/DDBJ databases">
        <title>Pervasive Adenine N6-methylation of Active Genes in Fungi.</title>
        <authorList>
            <consortium name="DOE Joint Genome Institute"/>
            <person name="Mondo S.J."/>
            <person name="Dannebaum R.O."/>
            <person name="Kuo R.C."/>
            <person name="Labutti K."/>
            <person name="Haridas S."/>
            <person name="Kuo A."/>
            <person name="Salamov A."/>
            <person name="Ahrendt S.R."/>
            <person name="Lipzen A."/>
            <person name="Sullivan W."/>
            <person name="Andreopoulos W.B."/>
            <person name="Clum A."/>
            <person name="Lindquist E."/>
            <person name="Daum C."/>
            <person name="Ramamoorthy G.K."/>
            <person name="Gryganskyi A."/>
            <person name="Culley D."/>
            <person name="Magnuson J.K."/>
            <person name="James T.Y."/>
            <person name="O'Malley M.A."/>
            <person name="Stajich J.E."/>
            <person name="Spatafora J.W."/>
            <person name="Visel A."/>
            <person name="Grigoriev I.V."/>
        </authorList>
    </citation>
    <scope>NUCLEOTIDE SEQUENCE [LARGE SCALE GENOMIC DNA]</scope>
    <source>
        <strain evidence="1 2">CBS 129021</strain>
    </source>
</reference>
<protein>
    <submittedName>
        <fullName evidence="1">Uncharacterized protein</fullName>
    </submittedName>
</protein>
<dbReference type="AlphaFoldDB" id="A0A1Y2EFH0"/>
<accession>A0A1Y2EFH0</accession>
<dbReference type="EMBL" id="MCFJ01000002">
    <property type="protein sequence ID" value="ORY70054.1"/>
    <property type="molecule type" value="Genomic_DNA"/>
</dbReference>
<proteinExistence type="predicted"/>
<organism evidence="1 2">
    <name type="scientific">Pseudomassariella vexata</name>
    <dbReference type="NCBI Taxonomy" id="1141098"/>
    <lineage>
        <taxon>Eukaryota</taxon>
        <taxon>Fungi</taxon>
        <taxon>Dikarya</taxon>
        <taxon>Ascomycota</taxon>
        <taxon>Pezizomycotina</taxon>
        <taxon>Sordariomycetes</taxon>
        <taxon>Xylariomycetidae</taxon>
        <taxon>Amphisphaeriales</taxon>
        <taxon>Pseudomassariaceae</taxon>
        <taxon>Pseudomassariella</taxon>
    </lineage>
</organism>
<sequence length="91" mass="10681">MATIAGEIITRIVLQSAITTSQYMRLAGFMAKSLNCSKHIDTNRRIELRTHNFHRHIWRHSKRRTLIKYSPISSHRSCRGIAYSPSFRRKI</sequence>
<gene>
    <name evidence="1" type="ORF">BCR38DRAFT_98530</name>
</gene>
<keyword evidence="2" id="KW-1185">Reference proteome</keyword>
<dbReference type="RefSeq" id="XP_040720004.1">
    <property type="nucleotide sequence ID" value="XM_040865830.1"/>
</dbReference>
<dbReference type="GeneID" id="63782042"/>
<comment type="caution">
    <text evidence="1">The sequence shown here is derived from an EMBL/GenBank/DDBJ whole genome shotgun (WGS) entry which is preliminary data.</text>
</comment>
<name>A0A1Y2EFH0_9PEZI</name>
<evidence type="ECO:0000313" key="2">
    <source>
        <dbReference type="Proteomes" id="UP000193689"/>
    </source>
</evidence>